<evidence type="ECO:0000313" key="3">
    <source>
        <dbReference type="Proteomes" id="UP001596045"/>
    </source>
</evidence>
<reference evidence="3" key="1">
    <citation type="journal article" date="2019" name="Int. J. Syst. Evol. Microbiol.">
        <title>The Global Catalogue of Microorganisms (GCM) 10K type strain sequencing project: providing services to taxonomists for standard genome sequencing and annotation.</title>
        <authorList>
            <consortium name="The Broad Institute Genomics Platform"/>
            <consortium name="The Broad Institute Genome Sequencing Center for Infectious Disease"/>
            <person name="Wu L."/>
            <person name="Ma J."/>
        </authorList>
    </citation>
    <scope>NUCLEOTIDE SEQUENCE [LARGE SCALE GENOMIC DNA]</scope>
    <source>
        <strain evidence="3">JCM 17066</strain>
    </source>
</reference>
<dbReference type="PANTHER" id="PTHR12126:SF11">
    <property type="entry name" value="NADH DEHYDROGENASE [UBIQUINONE] 1 ALPHA SUBCOMPLEX SUBUNIT 9, MITOCHONDRIAL"/>
    <property type="match status" value="1"/>
</dbReference>
<dbReference type="InterPro" id="IPR036291">
    <property type="entry name" value="NAD(P)-bd_dom_sf"/>
</dbReference>
<accession>A0ABW0M811</accession>
<dbReference type="RefSeq" id="WP_378995101.1">
    <property type="nucleotide sequence ID" value="NZ_JBHSMT010000008.1"/>
</dbReference>
<dbReference type="Gene3D" id="3.40.50.720">
    <property type="entry name" value="NAD(P)-binding Rossmann-like Domain"/>
    <property type="match status" value="1"/>
</dbReference>
<dbReference type="Pfam" id="PF01370">
    <property type="entry name" value="Epimerase"/>
    <property type="match status" value="1"/>
</dbReference>
<organism evidence="2 3">
    <name type="scientific">Paraherbaspirillum soli</name>
    <dbReference type="NCBI Taxonomy" id="631222"/>
    <lineage>
        <taxon>Bacteria</taxon>
        <taxon>Pseudomonadati</taxon>
        <taxon>Pseudomonadota</taxon>
        <taxon>Betaproteobacteria</taxon>
        <taxon>Burkholderiales</taxon>
        <taxon>Oxalobacteraceae</taxon>
        <taxon>Paraherbaspirillum</taxon>
    </lineage>
</organism>
<gene>
    <name evidence="2" type="ORF">ACFPM8_03745</name>
</gene>
<keyword evidence="3" id="KW-1185">Reference proteome</keyword>
<sequence length="424" mass="45656">MNVLILGASGLIGSRLMPALRSAGCTVTGAGRRQPDDVLQSEWRSLDFAELTTVGAWIPHLAGVDAVVNCVGIFRESQSGDFDRLHRAAPIALFAACELLGIRRLVHISVLGCGVDAATEYWRSKGAAEADLLERPANPKFRTTVVRPSLVYGADGLSSRMFLTLATLPLLALPLAHSARVQPIHVDDLVELLVKLVMSNDSVPREIAAVGPCALTMADYLAQLRRGMDAPPAVVLDLPLPLARQMARLAALHPASVLTPDALIMLAGANTADAGPVAEFLERAPREPDTFAKPEQRPAAVLAWGLPLARMAVAALWLITAAVSWFAWPHAESSRWLAACGIPADWRETTLLAASLADAAIGIVLVVRPRHWLWPLQIALVGGYTVVMSACLPQFWLHPFGLLSKNLPILALMAIMWRLEGKRN</sequence>
<dbReference type="InterPro" id="IPR025695">
    <property type="entry name" value="DoxX-like"/>
</dbReference>
<dbReference type="SUPFAM" id="SSF51735">
    <property type="entry name" value="NAD(P)-binding Rossmann-fold domains"/>
    <property type="match status" value="1"/>
</dbReference>
<dbReference type="InterPro" id="IPR051207">
    <property type="entry name" value="ComplexI_NDUFA9_subunit"/>
</dbReference>
<feature type="domain" description="NAD-dependent epimerase/dehydratase" evidence="1">
    <location>
        <begin position="3"/>
        <end position="203"/>
    </location>
</feature>
<dbReference type="InterPro" id="IPR001509">
    <property type="entry name" value="Epimerase_deHydtase"/>
</dbReference>
<proteinExistence type="predicted"/>
<evidence type="ECO:0000259" key="1">
    <source>
        <dbReference type="Pfam" id="PF01370"/>
    </source>
</evidence>
<dbReference type="EMBL" id="JBHSMT010000008">
    <property type="protein sequence ID" value="MFC5473061.1"/>
    <property type="molecule type" value="Genomic_DNA"/>
</dbReference>
<dbReference type="Pfam" id="PF13781">
    <property type="entry name" value="DoxX_3"/>
    <property type="match status" value="1"/>
</dbReference>
<protein>
    <submittedName>
        <fullName evidence="2">SDR family oxidoreductase</fullName>
    </submittedName>
</protein>
<evidence type="ECO:0000313" key="2">
    <source>
        <dbReference type="EMBL" id="MFC5473061.1"/>
    </source>
</evidence>
<comment type="caution">
    <text evidence="2">The sequence shown here is derived from an EMBL/GenBank/DDBJ whole genome shotgun (WGS) entry which is preliminary data.</text>
</comment>
<dbReference type="PANTHER" id="PTHR12126">
    <property type="entry name" value="NADH-UBIQUINONE OXIDOREDUCTASE 39 KDA SUBUNIT-RELATED"/>
    <property type="match status" value="1"/>
</dbReference>
<name>A0ABW0M811_9BURK</name>
<dbReference type="Proteomes" id="UP001596045">
    <property type="component" value="Unassembled WGS sequence"/>
</dbReference>